<dbReference type="Proteomes" id="UP001516400">
    <property type="component" value="Unassembled WGS sequence"/>
</dbReference>
<sequence>MYFLLSKIDNNSSNCSTRTSGGIDCNGGLICSYILNNRTGEITRGCDDPSICDNVRTNETCGTCSTDLCIPDKFNFGFRNKAFLAPIVAGLIFAFFSR</sequence>
<proteinExistence type="predicted"/>
<evidence type="ECO:0000313" key="1">
    <source>
        <dbReference type="EMBL" id="KAL3285473.1"/>
    </source>
</evidence>
<keyword evidence="2" id="KW-1185">Reference proteome</keyword>
<evidence type="ECO:0000313" key="2">
    <source>
        <dbReference type="Proteomes" id="UP001516400"/>
    </source>
</evidence>
<accession>A0ABD2P428</accession>
<gene>
    <name evidence="1" type="ORF">HHI36_000005</name>
</gene>
<name>A0ABD2P428_9CUCU</name>
<organism evidence="1 2">
    <name type="scientific">Cryptolaemus montrouzieri</name>
    <dbReference type="NCBI Taxonomy" id="559131"/>
    <lineage>
        <taxon>Eukaryota</taxon>
        <taxon>Metazoa</taxon>
        <taxon>Ecdysozoa</taxon>
        <taxon>Arthropoda</taxon>
        <taxon>Hexapoda</taxon>
        <taxon>Insecta</taxon>
        <taxon>Pterygota</taxon>
        <taxon>Neoptera</taxon>
        <taxon>Endopterygota</taxon>
        <taxon>Coleoptera</taxon>
        <taxon>Polyphaga</taxon>
        <taxon>Cucujiformia</taxon>
        <taxon>Coccinelloidea</taxon>
        <taxon>Coccinellidae</taxon>
        <taxon>Scymninae</taxon>
        <taxon>Scymnini</taxon>
        <taxon>Cryptolaemus</taxon>
    </lineage>
</organism>
<dbReference type="AlphaFoldDB" id="A0ABD2P428"/>
<reference evidence="1 2" key="1">
    <citation type="journal article" date="2021" name="BMC Biol.">
        <title>Horizontally acquired antibacterial genes associated with adaptive radiation of ladybird beetles.</title>
        <authorList>
            <person name="Li H.S."/>
            <person name="Tang X.F."/>
            <person name="Huang Y.H."/>
            <person name="Xu Z.Y."/>
            <person name="Chen M.L."/>
            <person name="Du X.Y."/>
            <person name="Qiu B.Y."/>
            <person name="Chen P.T."/>
            <person name="Zhang W."/>
            <person name="Slipinski A."/>
            <person name="Escalona H.E."/>
            <person name="Waterhouse R.M."/>
            <person name="Zwick A."/>
            <person name="Pang H."/>
        </authorList>
    </citation>
    <scope>NUCLEOTIDE SEQUENCE [LARGE SCALE GENOMIC DNA]</scope>
    <source>
        <strain evidence="1">SYSU2018</strain>
    </source>
</reference>
<protein>
    <submittedName>
        <fullName evidence="1">Uncharacterized protein</fullName>
    </submittedName>
</protein>
<dbReference type="EMBL" id="JABFTP020000185">
    <property type="protein sequence ID" value="KAL3285473.1"/>
    <property type="molecule type" value="Genomic_DNA"/>
</dbReference>
<comment type="caution">
    <text evidence="1">The sequence shown here is derived from an EMBL/GenBank/DDBJ whole genome shotgun (WGS) entry which is preliminary data.</text>
</comment>